<evidence type="ECO:0000259" key="9">
    <source>
        <dbReference type="Pfam" id="PF08281"/>
    </source>
</evidence>
<keyword evidence="5 6" id="KW-0804">Transcription</keyword>
<dbReference type="Proteomes" id="UP000012081">
    <property type="component" value="Unassembled WGS sequence"/>
</dbReference>
<reference evidence="10 11" key="1">
    <citation type="submission" date="2013-03" db="EMBL/GenBank/DDBJ databases">
        <title>Assembly of a new bacterial strain Brevibacillus borstelensis AK1.</title>
        <authorList>
            <person name="Rajan I."/>
            <person name="PoliReddy D."/>
            <person name="Sugumar T."/>
            <person name="Rathinam K."/>
            <person name="Alqarawi S."/>
            <person name="Khalil A.B."/>
            <person name="Sivakumar N."/>
        </authorList>
    </citation>
    <scope>NUCLEOTIDE SEQUENCE [LARGE SCALE GENOMIC DNA]</scope>
    <source>
        <strain evidence="10 11">AK1</strain>
    </source>
</reference>
<feature type="domain" description="RNA polymerase sigma factor 70 region 4 type 2" evidence="9">
    <location>
        <begin position="161"/>
        <end position="213"/>
    </location>
</feature>
<dbReference type="InterPro" id="IPR036388">
    <property type="entry name" value="WH-like_DNA-bd_sf"/>
</dbReference>
<dbReference type="InterPro" id="IPR000838">
    <property type="entry name" value="RNA_pol_sigma70_ECF_CS"/>
</dbReference>
<dbReference type="AlphaFoldDB" id="M8E8J8"/>
<evidence type="ECO:0000256" key="5">
    <source>
        <dbReference type="ARBA" id="ARBA00023163"/>
    </source>
</evidence>
<dbReference type="GO" id="GO:0006352">
    <property type="term" value="P:DNA-templated transcription initiation"/>
    <property type="evidence" value="ECO:0007669"/>
    <property type="project" value="InterPro"/>
</dbReference>
<keyword evidence="11" id="KW-1185">Reference proteome</keyword>
<evidence type="ECO:0000256" key="4">
    <source>
        <dbReference type="ARBA" id="ARBA00023125"/>
    </source>
</evidence>
<dbReference type="SUPFAM" id="SSF88946">
    <property type="entry name" value="Sigma2 domain of RNA polymerase sigma factors"/>
    <property type="match status" value="1"/>
</dbReference>
<dbReference type="Pfam" id="PF04542">
    <property type="entry name" value="Sigma70_r2"/>
    <property type="match status" value="1"/>
</dbReference>
<sequence length="581" mass="66309">MQKELFQSEMIEAREEQEDSALVEKARNGDREAFGELVRRHRAKVYGYARSFTKEPFLAEDIVQDALIRAFLHLGTLVDSRRFLPWLHRIVRNQAYTRLKAAPQAKEQVFSSWHSPAEEEGETDWQSLDSILYRLGRQHAQSLREQTAAPEETLMRRELLETIMHMLRCLNPKERRIFESHFFDHLSPQEIAGVFGMSQANVYQILSRSRKKLLREKIRLAVDQYVLNRKDEGLMNKVTLKKPEAFSQRVWTTAAAAMYGLTEYTEKRFSLPMVMGLTGHAFRINVVPGEIHIAGPTMFDFDNVLSEGMRNLGFEVKVVQQHTQMAPGPNANQADPSLLTAAAREKRKLPEVLPEALSLIHDAIDRGHAVLSWDLFIPEFGLIYGYDTETRQFQAGDNCGHDKPIAYDHLGRGLVEELFVLAIDKQLDIDQKTMLANALRTILHHYRQETSGPACAHGLAAYDAWREAYLQKGIEPNGNAYTTAVVGDARRHASLFWKEIAETWTDAQFDKIRPLVKDAGELYTQIADEYATLAHRFPFPTGGNPNDPDESREAVQVLDRIKKLEEQAVAVLEQMQEKLSV</sequence>
<protein>
    <recommendedName>
        <fullName evidence="6">RNA polymerase sigma factor</fullName>
    </recommendedName>
</protein>
<accession>M8E8J8</accession>
<evidence type="ECO:0000256" key="2">
    <source>
        <dbReference type="ARBA" id="ARBA00023015"/>
    </source>
</evidence>
<dbReference type="Pfam" id="PF08281">
    <property type="entry name" value="Sigma70_r4_2"/>
    <property type="match status" value="1"/>
</dbReference>
<dbReference type="InterPro" id="IPR014284">
    <property type="entry name" value="RNA_pol_sigma-70_dom"/>
</dbReference>
<dbReference type="GO" id="GO:0016987">
    <property type="term" value="F:sigma factor activity"/>
    <property type="evidence" value="ECO:0007669"/>
    <property type="project" value="UniProtKB-KW"/>
</dbReference>
<dbReference type="GO" id="GO:0006950">
    <property type="term" value="P:response to stress"/>
    <property type="evidence" value="ECO:0007669"/>
    <property type="project" value="UniProtKB-ARBA"/>
</dbReference>
<dbReference type="GO" id="GO:0003677">
    <property type="term" value="F:DNA binding"/>
    <property type="evidence" value="ECO:0007669"/>
    <property type="project" value="UniProtKB-KW"/>
</dbReference>
<dbReference type="PATRIC" id="fig|1300222.3.peg.3289"/>
<comment type="caution">
    <text evidence="10">The sequence shown here is derived from an EMBL/GenBank/DDBJ whole genome shotgun (WGS) entry which is preliminary data.</text>
</comment>
<dbReference type="PROSITE" id="PS01063">
    <property type="entry name" value="SIGMA70_ECF"/>
    <property type="match status" value="1"/>
</dbReference>
<gene>
    <name evidence="10" type="ORF">I532_15721</name>
</gene>
<evidence type="ECO:0000256" key="3">
    <source>
        <dbReference type="ARBA" id="ARBA00023082"/>
    </source>
</evidence>
<evidence type="ECO:0000256" key="7">
    <source>
        <dbReference type="SAM" id="Coils"/>
    </source>
</evidence>
<evidence type="ECO:0000256" key="1">
    <source>
        <dbReference type="ARBA" id="ARBA00010641"/>
    </source>
</evidence>
<dbReference type="PANTHER" id="PTHR43133">
    <property type="entry name" value="RNA POLYMERASE ECF-TYPE SIGMA FACTO"/>
    <property type="match status" value="1"/>
</dbReference>
<dbReference type="SUPFAM" id="SSF88659">
    <property type="entry name" value="Sigma3 and sigma4 domains of RNA polymerase sigma factors"/>
    <property type="match status" value="1"/>
</dbReference>
<comment type="similarity">
    <text evidence="1 6">Belongs to the sigma-70 factor family. ECF subfamily.</text>
</comment>
<dbReference type="InterPro" id="IPR007627">
    <property type="entry name" value="RNA_pol_sigma70_r2"/>
</dbReference>
<keyword evidence="2 6" id="KW-0805">Transcription regulation</keyword>
<dbReference type="STRING" id="1300222.I532_15721"/>
<feature type="domain" description="RNA polymerase sigma-70 region 2" evidence="8">
    <location>
        <begin position="37"/>
        <end position="101"/>
    </location>
</feature>
<proteinExistence type="inferred from homology"/>
<dbReference type="InterPro" id="IPR039425">
    <property type="entry name" value="RNA_pol_sigma-70-like"/>
</dbReference>
<dbReference type="NCBIfam" id="TIGR02937">
    <property type="entry name" value="sigma70-ECF"/>
    <property type="match status" value="1"/>
</dbReference>
<keyword evidence="4 6" id="KW-0238">DNA-binding</keyword>
<dbReference type="PANTHER" id="PTHR43133:SF51">
    <property type="entry name" value="RNA POLYMERASE SIGMA FACTOR"/>
    <property type="match status" value="1"/>
</dbReference>
<organism evidence="10 11">
    <name type="scientific">Brevibacillus borstelensis AK1</name>
    <dbReference type="NCBI Taxonomy" id="1300222"/>
    <lineage>
        <taxon>Bacteria</taxon>
        <taxon>Bacillati</taxon>
        <taxon>Bacillota</taxon>
        <taxon>Bacilli</taxon>
        <taxon>Bacillales</taxon>
        <taxon>Paenibacillaceae</taxon>
        <taxon>Brevibacillus</taxon>
    </lineage>
</organism>
<feature type="coiled-coil region" evidence="7">
    <location>
        <begin position="554"/>
        <end position="581"/>
    </location>
</feature>
<evidence type="ECO:0000313" key="11">
    <source>
        <dbReference type="Proteomes" id="UP000012081"/>
    </source>
</evidence>
<dbReference type="CDD" id="cd06171">
    <property type="entry name" value="Sigma70_r4"/>
    <property type="match status" value="1"/>
</dbReference>
<keyword evidence="3 6" id="KW-0731">Sigma factor</keyword>
<dbReference type="InterPro" id="IPR013249">
    <property type="entry name" value="RNA_pol_sigma70_r4_t2"/>
</dbReference>
<dbReference type="Gene3D" id="1.10.1740.10">
    <property type="match status" value="1"/>
</dbReference>
<evidence type="ECO:0000259" key="8">
    <source>
        <dbReference type="Pfam" id="PF04542"/>
    </source>
</evidence>
<dbReference type="InterPro" id="IPR013325">
    <property type="entry name" value="RNA_pol_sigma_r2"/>
</dbReference>
<dbReference type="EMBL" id="APBN01000006">
    <property type="protein sequence ID" value="EMT51805.1"/>
    <property type="molecule type" value="Genomic_DNA"/>
</dbReference>
<keyword evidence="7" id="KW-0175">Coiled coil</keyword>
<name>M8E8J8_9BACL</name>
<evidence type="ECO:0000256" key="6">
    <source>
        <dbReference type="RuleBase" id="RU000716"/>
    </source>
</evidence>
<evidence type="ECO:0000313" key="10">
    <source>
        <dbReference type="EMBL" id="EMT51805.1"/>
    </source>
</evidence>
<dbReference type="InterPro" id="IPR013324">
    <property type="entry name" value="RNA_pol_sigma_r3/r4-like"/>
</dbReference>
<dbReference type="Gene3D" id="1.10.10.10">
    <property type="entry name" value="Winged helix-like DNA-binding domain superfamily/Winged helix DNA-binding domain"/>
    <property type="match status" value="1"/>
</dbReference>